<evidence type="ECO:0000313" key="1">
    <source>
        <dbReference type="EMBL" id="HIX73203.1"/>
    </source>
</evidence>
<keyword evidence="1" id="KW-0418">Kinase</keyword>
<organism evidence="1 2">
    <name type="scientific">Candidatus Anaerobutyricum stercoripullorum</name>
    <dbReference type="NCBI Taxonomy" id="2838456"/>
    <lineage>
        <taxon>Bacteria</taxon>
        <taxon>Bacillati</taxon>
        <taxon>Bacillota</taxon>
        <taxon>Clostridia</taxon>
        <taxon>Lachnospirales</taxon>
        <taxon>Lachnospiraceae</taxon>
        <taxon>Anaerobutyricum</taxon>
    </lineage>
</organism>
<dbReference type="Proteomes" id="UP000886805">
    <property type="component" value="Unassembled WGS sequence"/>
</dbReference>
<dbReference type="Gene3D" id="3.40.50.300">
    <property type="entry name" value="P-loop containing nucleotide triphosphate hydrolases"/>
    <property type="match status" value="1"/>
</dbReference>
<reference evidence="1" key="2">
    <citation type="submission" date="2021-04" db="EMBL/GenBank/DDBJ databases">
        <authorList>
            <person name="Gilroy R."/>
        </authorList>
    </citation>
    <scope>NUCLEOTIDE SEQUENCE</scope>
    <source>
        <strain evidence="1">ChiSxjej3B15-1167</strain>
    </source>
</reference>
<proteinExistence type="predicted"/>
<dbReference type="InterPro" id="IPR027417">
    <property type="entry name" value="P-loop_NTPase"/>
</dbReference>
<reference evidence="1" key="1">
    <citation type="journal article" date="2021" name="PeerJ">
        <title>Extensive microbial diversity within the chicken gut microbiome revealed by metagenomics and culture.</title>
        <authorList>
            <person name="Gilroy R."/>
            <person name="Ravi A."/>
            <person name="Getino M."/>
            <person name="Pursley I."/>
            <person name="Horton D.L."/>
            <person name="Alikhan N.F."/>
            <person name="Baker D."/>
            <person name="Gharbi K."/>
            <person name="Hall N."/>
            <person name="Watson M."/>
            <person name="Adriaenssens E.M."/>
            <person name="Foster-Nyarko E."/>
            <person name="Jarju S."/>
            <person name="Secka A."/>
            <person name="Antonio M."/>
            <person name="Oren A."/>
            <person name="Chaudhuri R.R."/>
            <person name="La Ragione R."/>
            <person name="Hildebrand F."/>
            <person name="Pallen M.J."/>
        </authorList>
    </citation>
    <scope>NUCLEOTIDE SEQUENCE</scope>
    <source>
        <strain evidence="1">ChiSxjej3B15-1167</strain>
    </source>
</reference>
<comment type="caution">
    <text evidence="1">The sequence shown here is derived from an EMBL/GenBank/DDBJ whole genome shotgun (WGS) entry which is preliminary data.</text>
</comment>
<dbReference type="EMBL" id="DXEQ01000281">
    <property type="protein sequence ID" value="HIX73203.1"/>
    <property type="molecule type" value="Genomic_DNA"/>
</dbReference>
<name>A0A9D1X5H1_9FIRM</name>
<accession>A0A9D1X5H1</accession>
<protein>
    <submittedName>
        <fullName evidence="1">Cytidylate kinase-like family protein</fullName>
    </submittedName>
</protein>
<dbReference type="AlphaFoldDB" id="A0A9D1X5H1"/>
<dbReference type="Pfam" id="PF13189">
    <property type="entry name" value="Cytidylate_kin2"/>
    <property type="match status" value="1"/>
</dbReference>
<dbReference type="SUPFAM" id="SSF52540">
    <property type="entry name" value="P-loop containing nucleoside triphosphate hydrolases"/>
    <property type="match status" value="1"/>
</dbReference>
<sequence length="196" mass="22804">MKKRVITIGREFGSGGRTIGRQVAEKLGIEFYDRDIIKNIVKETGLREKYVEHYGEFAPSSDHRFAYSFVDLDDEESSPLKRMWQARIRVIRHFADKTPCVIVGSCADYILKDRADCLKVFLYADEETKEARIREMYGEVQLKEKYRVHDMDVRRGLNYQYFTGQEWGKAQNYDLALNRGSLGIEKCVELIVDAAQ</sequence>
<keyword evidence="1" id="KW-0808">Transferase</keyword>
<evidence type="ECO:0000313" key="2">
    <source>
        <dbReference type="Proteomes" id="UP000886805"/>
    </source>
</evidence>
<dbReference type="GO" id="GO:0016301">
    <property type="term" value="F:kinase activity"/>
    <property type="evidence" value="ECO:0007669"/>
    <property type="project" value="UniProtKB-KW"/>
</dbReference>
<gene>
    <name evidence="1" type="ORF">H9849_09300</name>
</gene>